<dbReference type="PANTHER" id="PTHR11842:SF11">
    <property type="entry name" value="MITOTIC SPINDLE ASSEMBLY CHECKPOINT PROTEIN MAD2A"/>
    <property type="match status" value="1"/>
</dbReference>
<evidence type="ECO:0000256" key="5">
    <source>
        <dbReference type="ARBA" id="ARBA00023242"/>
    </source>
</evidence>
<dbReference type="STRING" id="1076872.G8ZVI1"/>
<evidence type="ECO:0000256" key="4">
    <source>
        <dbReference type="ARBA" id="ARBA00022776"/>
    </source>
</evidence>
<dbReference type="FunCoup" id="G8ZVI1">
    <property type="interactions" value="1222"/>
</dbReference>
<evidence type="ECO:0000259" key="7">
    <source>
        <dbReference type="PROSITE" id="PS50815"/>
    </source>
</evidence>
<organism evidence="8 9">
    <name type="scientific">Torulaspora delbrueckii</name>
    <name type="common">Yeast</name>
    <name type="synonym">Candida colliculosa</name>
    <dbReference type="NCBI Taxonomy" id="4950"/>
    <lineage>
        <taxon>Eukaryota</taxon>
        <taxon>Fungi</taxon>
        <taxon>Dikarya</taxon>
        <taxon>Ascomycota</taxon>
        <taxon>Saccharomycotina</taxon>
        <taxon>Saccharomycetes</taxon>
        <taxon>Saccharomycetales</taxon>
        <taxon>Saccharomycetaceae</taxon>
        <taxon>Torulaspora</taxon>
    </lineage>
</organism>
<dbReference type="GO" id="GO:0005737">
    <property type="term" value="C:cytoplasm"/>
    <property type="evidence" value="ECO:0007669"/>
    <property type="project" value="TreeGrafter"/>
</dbReference>
<name>G8ZVI1_TORDE</name>
<evidence type="ECO:0000313" key="8">
    <source>
        <dbReference type="EMBL" id="CCE92625.1"/>
    </source>
</evidence>
<evidence type="ECO:0000256" key="6">
    <source>
        <dbReference type="ARBA" id="ARBA00023306"/>
    </source>
</evidence>
<dbReference type="GO" id="GO:1990333">
    <property type="term" value="C:mitotic checkpoint complex, CDC20-MAD2 subcomplex"/>
    <property type="evidence" value="ECO:0007669"/>
    <property type="project" value="EnsemblFungi"/>
</dbReference>
<dbReference type="Gene3D" id="3.30.900.10">
    <property type="entry name" value="HORMA domain"/>
    <property type="match status" value="1"/>
</dbReference>
<dbReference type="Proteomes" id="UP000005627">
    <property type="component" value="Chromosome 5"/>
</dbReference>
<dbReference type="AlphaFoldDB" id="G8ZVI1"/>
<proteinExistence type="inferred from homology"/>
<keyword evidence="3" id="KW-0132">Cell division</keyword>
<dbReference type="PROSITE" id="PS50815">
    <property type="entry name" value="HORMA"/>
    <property type="match status" value="1"/>
</dbReference>
<comment type="subcellular location">
    <subcellularLocation>
        <location evidence="1">Nucleus</location>
    </subcellularLocation>
</comment>
<evidence type="ECO:0000313" key="9">
    <source>
        <dbReference type="Proteomes" id="UP000005627"/>
    </source>
</evidence>
<dbReference type="eggNOG" id="KOG3285">
    <property type="taxonomic scope" value="Eukaryota"/>
</dbReference>
<keyword evidence="6" id="KW-0131">Cell cycle</keyword>
<dbReference type="GO" id="GO:0000776">
    <property type="term" value="C:kinetochore"/>
    <property type="evidence" value="ECO:0007669"/>
    <property type="project" value="EnsemblFungi"/>
</dbReference>
<dbReference type="FunFam" id="3.30.900.10:FF:000002">
    <property type="entry name" value="Mitotic spindle assembly checkpoint protein MAD2A"/>
    <property type="match status" value="1"/>
</dbReference>
<dbReference type="GO" id="GO:0007094">
    <property type="term" value="P:mitotic spindle assembly checkpoint signaling"/>
    <property type="evidence" value="ECO:0007669"/>
    <property type="project" value="EnsemblFungi"/>
</dbReference>
<dbReference type="GO" id="GO:0044774">
    <property type="term" value="P:mitotic DNA integrity checkpoint signaling"/>
    <property type="evidence" value="ECO:0007669"/>
    <property type="project" value="EnsemblFungi"/>
</dbReference>
<feature type="domain" description="HORMA" evidence="7">
    <location>
        <begin position="8"/>
        <end position="196"/>
    </location>
</feature>
<comment type="similarity">
    <text evidence="2">Belongs to the MAD2 family.</text>
</comment>
<evidence type="ECO:0000256" key="1">
    <source>
        <dbReference type="ARBA" id="ARBA00004123"/>
    </source>
</evidence>
<dbReference type="SUPFAM" id="SSF56019">
    <property type="entry name" value="The spindle assembly checkpoint protein mad2"/>
    <property type="match status" value="1"/>
</dbReference>
<evidence type="ECO:0000256" key="3">
    <source>
        <dbReference type="ARBA" id="ARBA00022618"/>
    </source>
</evidence>
<dbReference type="InterPro" id="IPR045091">
    <property type="entry name" value="Mad2-like"/>
</dbReference>
<keyword evidence="9" id="KW-1185">Reference proteome</keyword>
<dbReference type="GO" id="GO:0051301">
    <property type="term" value="P:cell division"/>
    <property type="evidence" value="ECO:0007669"/>
    <property type="project" value="UniProtKB-KW"/>
</dbReference>
<dbReference type="GeneID" id="11504026"/>
<dbReference type="InterPro" id="IPR003511">
    <property type="entry name" value="HORMA_dom"/>
</dbReference>
<dbReference type="KEGG" id="tdl:TDEL_0E03820"/>
<reference evidence="8 9" key="1">
    <citation type="journal article" date="2011" name="Proc. Natl. Acad. Sci. U.S.A.">
        <title>Evolutionary erosion of yeast sex chromosomes by mating-type switching accidents.</title>
        <authorList>
            <person name="Gordon J.L."/>
            <person name="Armisen D."/>
            <person name="Proux-Wera E."/>
            <person name="Oheigeartaigh S.S."/>
            <person name="Byrne K.P."/>
            <person name="Wolfe K.H."/>
        </authorList>
    </citation>
    <scope>NUCLEOTIDE SEQUENCE [LARGE SCALE GENOMIC DNA]</scope>
    <source>
        <strain evidence="9">ATCC 10662 / CBS 1146 / NBRC 0425 / NCYC 2629 / NRRL Y-866</strain>
    </source>
</reference>
<dbReference type="RefSeq" id="XP_003681836.1">
    <property type="nucleotide sequence ID" value="XM_003681788.1"/>
</dbReference>
<keyword evidence="5" id="KW-0539">Nucleus</keyword>
<dbReference type="Pfam" id="PF02301">
    <property type="entry name" value="HORMA"/>
    <property type="match status" value="1"/>
</dbReference>
<keyword evidence="4" id="KW-0498">Mitosis</keyword>
<dbReference type="GO" id="GO:1902499">
    <property type="term" value="P:positive regulation of protein autoubiquitination"/>
    <property type="evidence" value="ECO:0007669"/>
    <property type="project" value="EnsemblFungi"/>
</dbReference>
<dbReference type="PANTHER" id="PTHR11842">
    <property type="entry name" value="MITOTIC SPINDLE ASSEMBLY CHECKPOINT PROTEIN MAD2"/>
    <property type="match status" value="1"/>
</dbReference>
<dbReference type="EMBL" id="HE616746">
    <property type="protein sequence ID" value="CCE92625.1"/>
    <property type="molecule type" value="Genomic_DNA"/>
</dbReference>
<evidence type="ECO:0000256" key="2">
    <source>
        <dbReference type="ARBA" id="ARBA00010348"/>
    </source>
</evidence>
<dbReference type="InterPro" id="IPR036570">
    <property type="entry name" value="HORMA_dom_sf"/>
</dbReference>
<accession>G8ZVI1</accession>
<dbReference type="OrthoDB" id="1806at2759"/>
<dbReference type="GO" id="GO:0005654">
    <property type="term" value="C:nucleoplasm"/>
    <property type="evidence" value="ECO:0007669"/>
    <property type="project" value="TreeGrafter"/>
</dbReference>
<gene>
    <name evidence="8" type="primary">TDEL0E03820</name>
    <name evidence="8" type="ORF">TDEL_0E03820</name>
</gene>
<dbReference type="InParanoid" id="G8ZVI1"/>
<protein>
    <recommendedName>
        <fullName evidence="7">HORMA domain-containing protein</fullName>
    </recommendedName>
</protein>
<sequence>MSRSISLRGSTRTITEFFEYSINSILYQRGVYPHDDFTSAKKYGLTLLKTSDEELRAYIRVILLQVHKWLIGRKCNKLVLCIVDKDEGEVVERWAFDVHHYGKDGNTNDEQAHEPIDPSETQNQIRALIRQITASVTFLPDLANEGNFTFNVLAYTDADAKVPLEWSDSESKTIKEAETVQFKTFSTDDHKVTAQVSYKH</sequence>
<dbReference type="HOGENOM" id="CLU_072097_0_0_1"/>